<sequence>MLKGRERFLAWCDDCGIEHDAVRIEDTSSRGRSLVAKHDCVVGDRLLLVPDAAILVEKNGVDHQLSHGVLGLVHKLIEKAVHTADSHSIGHVGRPVRALVPLFQMMNHEASPNAIWHMDSSGGLVVEATRHITAGEEVTIRYGQYNNASLLVTYGFMLCGPGLHHSVDLKVPASGVEVEIRVQPDGSVARRAALGPLFTAFQSACSNGAHCSRTVDLLVAEALLKSAKQECSAWRAFAGMEQESQFAHLSTCSADTLCSLISRVERWRDGGAEPVCRPGSNLRQGRLQAALGPALVVSSISETSSDLDGVEA</sequence>
<accession>A0ABN9RAF3</accession>
<organism evidence="2 3">
    <name type="scientific">Prorocentrum cordatum</name>
    <dbReference type="NCBI Taxonomy" id="2364126"/>
    <lineage>
        <taxon>Eukaryota</taxon>
        <taxon>Sar</taxon>
        <taxon>Alveolata</taxon>
        <taxon>Dinophyceae</taxon>
        <taxon>Prorocentrales</taxon>
        <taxon>Prorocentraceae</taxon>
        <taxon>Prorocentrum</taxon>
    </lineage>
</organism>
<protein>
    <recommendedName>
        <fullName evidence="1">SET domain-containing protein</fullName>
    </recommendedName>
</protein>
<dbReference type="CDD" id="cd10527">
    <property type="entry name" value="SET_LSMT"/>
    <property type="match status" value="1"/>
</dbReference>
<proteinExistence type="predicted"/>
<evidence type="ECO:0000313" key="3">
    <source>
        <dbReference type="Proteomes" id="UP001189429"/>
    </source>
</evidence>
<feature type="domain" description="SET" evidence="1">
    <location>
        <begin position="20"/>
        <end position="143"/>
    </location>
</feature>
<dbReference type="PANTHER" id="PTHR13271">
    <property type="entry name" value="UNCHARACTERIZED PUTATIVE METHYLTRANSFERASE"/>
    <property type="match status" value="1"/>
</dbReference>
<dbReference type="PANTHER" id="PTHR13271:SF140">
    <property type="entry name" value="SET DOMAIN-CONTAINING PROTEIN"/>
    <property type="match status" value="1"/>
</dbReference>
<dbReference type="InterPro" id="IPR001214">
    <property type="entry name" value="SET_dom"/>
</dbReference>
<dbReference type="InterPro" id="IPR046341">
    <property type="entry name" value="SET_dom_sf"/>
</dbReference>
<evidence type="ECO:0000259" key="1">
    <source>
        <dbReference type="PROSITE" id="PS50280"/>
    </source>
</evidence>
<reference evidence="2" key="1">
    <citation type="submission" date="2023-10" db="EMBL/GenBank/DDBJ databases">
        <authorList>
            <person name="Chen Y."/>
            <person name="Shah S."/>
            <person name="Dougan E. K."/>
            <person name="Thang M."/>
            <person name="Chan C."/>
        </authorList>
    </citation>
    <scope>NUCLEOTIDE SEQUENCE [LARGE SCALE GENOMIC DNA]</scope>
</reference>
<dbReference type="SUPFAM" id="SSF82199">
    <property type="entry name" value="SET domain"/>
    <property type="match status" value="1"/>
</dbReference>
<name>A0ABN9RAF3_9DINO</name>
<comment type="caution">
    <text evidence="2">The sequence shown here is derived from an EMBL/GenBank/DDBJ whole genome shotgun (WGS) entry which is preliminary data.</text>
</comment>
<dbReference type="Proteomes" id="UP001189429">
    <property type="component" value="Unassembled WGS sequence"/>
</dbReference>
<dbReference type="InterPro" id="IPR050600">
    <property type="entry name" value="SETD3_SETD6_MTase"/>
</dbReference>
<dbReference type="Pfam" id="PF00856">
    <property type="entry name" value="SET"/>
    <property type="match status" value="1"/>
</dbReference>
<evidence type="ECO:0000313" key="2">
    <source>
        <dbReference type="EMBL" id="CAK0814527.1"/>
    </source>
</evidence>
<gene>
    <name evidence="2" type="ORF">PCOR1329_LOCUS18108</name>
</gene>
<dbReference type="Gene3D" id="3.90.1410.10">
    <property type="entry name" value="set domain protein methyltransferase, domain 1"/>
    <property type="match status" value="2"/>
</dbReference>
<dbReference type="EMBL" id="CAUYUJ010005669">
    <property type="protein sequence ID" value="CAK0814527.1"/>
    <property type="molecule type" value="Genomic_DNA"/>
</dbReference>
<keyword evidence="3" id="KW-1185">Reference proteome</keyword>
<dbReference type="PROSITE" id="PS50280">
    <property type="entry name" value="SET"/>
    <property type="match status" value="1"/>
</dbReference>